<dbReference type="GO" id="GO:0016324">
    <property type="term" value="C:apical plasma membrane"/>
    <property type="evidence" value="ECO:0007669"/>
    <property type="project" value="UniProtKB-SubCell"/>
</dbReference>
<dbReference type="PROSITE" id="PS00010">
    <property type="entry name" value="ASX_HYDROXYL"/>
    <property type="match status" value="1"/>
</dbReference>
<evidence type="ECO:0000256" key="4">
    <source>
        <dbReference type="ARBA" id="ARBA00022553"/>
    </source>
</evidence>
<dbReference type="PROSITE" id="PS00022">
    <property type="entry name" value="EGF_1"/>
    <property type="match status" value="2"/>
</dbReference>
<dbReference type="CDD" id="cd00033">
    <property type="entry name" value="CCP"/>
    <property type="match status" value="2"/>
</dbReference>
<accession>A0A9D4BY87</accession>
<keyword evidence="11" id="KW-0245">EGF-like domain</keyword>
<dbReference type="GO" id="GO:0051241">
    <property type="term" value="P:negative regulation of multicellular organismal process"/>
    <property type="evidence" value="ECO:0007669"/>
    <property type="project" value="UniProtKB-ARBA"/>
</dbReference>
<dbReference type="PROSITE" id="PS50026">
    <property type="entry name" value="EGF_3"/>
    <property type="match status" value="2"/>
</dbReference>
<feature type="domain" description="EGF-like" evidence="13">
    <location>
        <begin position="184"/>
        <end position="220"/>
    </location>
</feature>
<feature type="disulfide bond" evidence="11">
    <location>
        <begin position="210"/>
        <end position="219"/>
    </location>
</feature>
<evidence type="ECO:0000256" key="11">
    <source>
        <dbReference type="PROSITE-ProRule" id="PRU00076"/>
    </source>
</evidence>
<dbReference type="Proteomes" id="UP000828390">
    <property type="component" value="Unassembled WGS sequence"/>
</dbReference>
<dbReference type="GO" id="GO:0030182">
    <property type="term" value="P:neuron differentiation"/>
    <property type="evidence" value="ECO:0007669"/>
    <property type="project" value="UniProtKB-ARBA"/>
</dbReference>
<evidence type="ECO:0000259" key="14">
    <source>
        <dbReference type="PROSITE" id="PS50825"/>
    </source>
</evidence>
<dbReference type="GO" id="GO:0048468">
    <property type="term" value="P:cell development"/>
    <property type="evidence" value="ECO:0007669"/>
    <property type="project" value="UniProtKB-ARBA"/>
</dbReference>
<protein>
    <submittedName>
        <fullName evidence="16">Uncharacterized protein</fullName>
    </submittedName>
</protein>
<dbReference type="SMART" id="SM00209">
    <property type="entry name" value="TSP1"/>
    <property type="match status" value="1"/>
</dbReference>
<dbReference type="SUPFAM" id="SSF82895">
    <property type="entry name" value="TSP-1 type 1 repeat"/>
    <property type="match status" value="1"/>
</dbReference>
<feature type="disulfide bond" evidence="12">
    <location>
        <begin position="124"/>
        <end position="167"/>
    </location>
</feature>
<organism evidence="16 17">
    <name type="scientific">Dreissena polymorpha</name>
    <name type="common">Zebra mussel</name>
    <name type="synonym">Mytilus polymorpha</name>
    <dbReference type="NCBI Taxonomy" id="45954"/>
    <lineage>
        <taxon>Eukaryota</taxon>
        <taxon>Metazoa</taxon>
        <taxon>Spiralia</taxon>
        <taxon>Lophotrochozoa</taxon>
        <taxon>Mollusca</taxon>
        <taxon>Bivalvia</taxon>
        <taxon>Autobranchia</taxon>
        <taxon>Heteroconchia</taxon>
        <taxon>Euheterodonta</taxon>
        <taxon>Imparidentia</taxon>
        <taxon>Neoheterodontei</taxon>
        <taxon>Myida</taxon>
        <taxon>Dreissenoidea</taxon>
        <taxon>Dreissenidae</taxon>
        <taxon>Dreissena</taxon>
    </lineage>
</organism>
<keyword evidence="8" id="KW-1133">Transmembrane helix</keyword>
<keyword evidence="7" id="KW-0221">Differentiation</keyword>
<dbReference type="Pfam" id="PF00084">
    <property type="entry name" value="Sushi"/>
    <property type="match status" value="2"/>
</dbReference>
<dbReference type="SUPFAM" id="SSF57196">
    <property type="entry name" value="EGF/Laminin"/>
    <property type="match status" value="1"/>
</dbReference>
<dbReference type="InterPro" id="IPR000152">
    <property type="entry name" value="EGF-type_Asp/Asn_hydroxyl_site"/>
</dbReference>
<feature type="domain" description="HYR" evidence="14">
    <location>
        <begin position="221"/>
        <end position="304"/>
    </location>
</feature>
<dbReference type="InterPro" id="IPR036383">
    <property type="entry name" value="TSP1_rpt_sf"/>
</dbReference>
<evidence type="ECO:0000256" key="8">
    <source>
        <dbReference type="ARBA" id="ARBA00022989"/>
    </source>
</evidence>
<dbReference type="GO" id="GO:0009967">
    <property type="term" value="P:positive regulation of signal transduction"/>
    <property type="evidence" value="ECO:0007669"/>
    <property type="project" value="UniProtKB-ARBA"/>
</dbReference>
<keyword evidence="3" id="KW-1003">Cell membrane</keyword>
<keyword evidence="9" id="KW-0472">Membrane</keyword>
<dbReference type="Gene3D" id="2.10.70.10">
    <property type="entry name" value="Complement Module, domain 1"/>
    <property type="match status" value="2"/>
</dbReference>
<gene>
    <name evidence="16" type="ORF">DPMN_072934</name>
</gene>
<dbReference type="Gene3D" id="2.20.100.10">
    <property type="entry name" value="Thrombospondin type-1 (TSP1) repeat"/>
    <property type="match status" value="1"/>
</dbReference>
<evidence type="ECO:0000256" key="10">
    <source>
        <dbReference type="ARBA" id="ARBA00023157"/>
    </source>
</evidence>
<dbReference type="InterPro" id="IPR035976">
    <property type="entry name" value="Sushi/SCR/CCP_sf"/>
</dbReference>
<reference evidence="16" key="2">
    <citation type="submission" date="2020-11" db="EMBL/GenBank/DDBJ databases">
        <authorList>
            <person name="McCartney M.A."/>
            <person name="Auch B."/>
            <person name="Kono T."/>
            <person name="Mallez S."/>
            <person name="Becker A."/>
            <person name="Gohl D.M."/>
            <person name="Silverstein K.A.T."/>
            <person name="Koren S."/>
            <person name="Bechman K.B."/>
            <person name="Herman A."/>
            <person name="Abrahante J.E."/>
            <person name="Garbe J."/>
        </authorList>
    </citation>
    <scope>NUCLEOTIDE SEQUENCE</scope>
    <source>
        <strain evidence="16">Duluth1</strain>
        <tissue evidence="16">Whole animal</tissue>
    </source>
</reference>
<dbReference type="PROSITE" id="PS50923">
    <property type="entry name" value="SUSHI"/>
    <property type="match status" value="1"/>
</dbReference>
<dbReference type="GO" id="GO:0003002">
    <property type="term" value="P:regionalization"/>
    <property type="evidence" value="ECO:0007669"/>
    <property type="project" value="UniProtKB-ARBA"/>
</dbReference>
<dbReference type="PROSITE" id="PS50825">
    <property type="entry name" value="HYR"/>
    <property type="match status" value="1"/>
</dbReference>
<dbReference type="Pfam" id="PF02494">
    <property type="entry name" value="HYR"/>
    <property type="match status" value="1"/>
</dbReference>
<evidence type="ECO:0000256" key="2">
    <source>
        <dbReference type="ARBA" id="ARBA00022473"/>
    </source>
</evidence>
<evidence type="ECO:0000256" key="7">
    <source>
        <dbReference type="ARBA" id="ARBA00022782"/>
    </source>
</evidence>
<feature type="disulfide bond" evidence="11">
    <location>
        <begin position="90"/>
        <end position="107"/>
    </location>
</feature>
<evidence type="ECO:0000259" key="15">
    <source>
        <dbReference type="PROSITE" id="PS50923"/>
    </source>
</evidence>
<proteinExistence type="predicted"/>
<dbReference type="SMART" id="SM00181">
    <property type="entry name" value="EGF"/>
    <property type="match status" value="2"/>
</dbReference>
<dbReference type="AlphaFoldDB" id="A0A9D4BY87"/>
<dbReference type="GO" id="GO:0008593">
    <property type="term" value="P:regulation of Notch signaling pathway"/>
    <property type="evidence" value="ECO:0007669"/>
    <property type="project" value="UniProtKB-ARBA"/>
</dbReference>
<dbReference type="GO" id="GO:0060255">
    <property type="term" value="P:regulation of macromolecule metabolic process"/>
    <property type="evidence" value="ECO:0007669"/>
    <property type="project" value="UniProtKB-ARBA"/>
</dbReference>
<dbReference type="OrthoDB" id="8962045at2759"/>
<dbReference type="GO" id="GO:0080090">
    <property type="term" value="P:regulation of primary metabolic process"/>
    <property type="evidence" value="ECO:0007669"/>
    <property type="project" value="UniProtKB-ARBA"/>
</dbReference>
<dbReference type="SUPFAM" id="SSF57535">
    <property type="entry name" value="Complement control module/SCR domain"/>
    <property type="match status" value="2"/>
</dbReference>
<evidence type="ECO:0000256" key="12">
    <source>
        <dbReference type="PROSITE-ProRule" id="PRU00302"/>
    </source>
</evidence>
<dbReference type="SMART" id="SM00179">
    <property type="entry name" value="EGF_CA"/>
    <property type="match status" value="1"/>
</dbReference>
<dbReference type="SMART" id="SM00032">
    <property type="entry name" value="CCP"/>
    <property type="match status" value="2"/>
</dbReference>
<evidence type="ECO:0000256" key="6">
    <source>
        <dbReference type="ARBA" id="ARBA00022737"/>
    </source>
</evidence>
<dbReference type="GO" id="GO:0051093">
    <property type="term" value="P:negative regulation of developmental process"/>
    <property type="evidence" value="ECO:0007669"/>
    <property type="project" value="UniProtKB-ARBA"/>
</dbReference>
<dbReference type="GO" id="GO:0005509">
    <property type="term" value="F:calcium ion binding"/>
    <property type="evidence" value="ECO:0007669"/>
    <property type="project" value="InterPro"/>
</dbReference>
<evidence type="ECO:0000256" key="5">
    <source>
        <dbReference type="ARBA" id="ARBA00022692"/>
    </source>
</evidence>
<feature type="domain" description="EGF-like" evidence="13">
    <location>
        <begin position="82"/>
        <end position="119"/>
    </location>
</feature>
<evidence type="ECO:0000259" key="13">
    <source>
        <dbReference type="PROSITE" id="PS50026"/>
    </source>
</evidence>
<dbReference type="CDD" id="cd00054">
    <property type="entry name" value="EGF_CA"/>
    <property type="match status" value="1"/>
</dbReference>
<feature type="domain" description="Sushi" evidence="15">
    <location>
        <begin position="122"/>
        <end position="184"/>
    </location>
</feature>
<dbReference type="Pfam" id="PF00008">
    <property type="entry name" value="EGF"/>
    <property type="match status" value="1"/>
</dbReference>
<dbReference type="InterPro" id="IPR003410">
    <property type="entry name" value="HYR_dom"/>
</dbReference>
<keyword evidence="6" id="KW-0677">Repeat</keyword>
<keyword evidence="2" id="KW-0217">Developmental protein</keyword>
<name>A0A9D4BY87_DREPO</name>
<keyword evidence="17" id="KW-1185">Reference proteome</keyword>
<feature type="disulfide bond" evidence="11">
    <location>
        <begin position="109"/>
        <end position="118"/>
    </location>
</feature>
<evidence type="ECO:0000256" key="9">
    <source>
        <dbReference type="ARBA" id="ARBA00023136"/>
    </source>
</evidence>
<keyword evidence="12" id="KW-0768">Sushi</keyword>
<keyword evidence="10 11" id="KW-1015">Disulfide bond</keyword>
<dbReference type="PROSITE" id="PS50092">
    <property type="entry name" value="TSP1"/>
    <property type="match status" value="1"/>
</dbReference>
<evidence type="ECO:0000313" key="17">
    <source>
        <dbReference type="Proteomes" id="UP000828390"/>
    </source>
</evidence>
<comment type="caution">
    <text evidence="16">The sequence shown here is derived from an EMBL/GenBank/DDBJ whole genome shotgun (WGS) entry which is preliminary data.</text>
</comment>
<dbReference type="InterPro" id="IPR001881">
    <property type="entry name" value="EGF-like_Ca-bd_dom"/>
</dbReference>
<keyword evidence="4" id="KW-0597">Phosphoprotein</keyword>
<dbReference type="GO" id="GO:0048592">
    <property type="term" value="P:eye morphogenesis"/>
    <property type="evidence" value="ECO:0007669"/>
    <property type="project" value="UniProtKB-ARBA"/>
</dbReference>
<sequence>MTQCTYYASIAIITVCMCSVVTADLASTWKSCNCYWGTWEAWSTCTKSCGGGYQKRMRKVGADDVPECGVFENCASNDMGWDYQACNRQCSHGGTFQSSSGFFSGFCSCAAGFHGPCCEEEVTCGSPGPISHGSYIVKSYKYNGKVEYNCNPGYTFRDPSKSTVRTCTGSYSGYWTGNAPECAYALSCNSYPCKNGATCTNLPGDYKCMCRHNWSGRNCDIDIQPPVVTGCPKHKTTNVTSMTSNQTWTEPVFKDPHGFNVTVSKNYPLSSYEFPWGVHTVQYTAVKPSNGLSAECTFVITVKPNPCPTLNPPEHGIVVCNGWHTDYAKICHVYCLNGFTLHPGSKRSIIYVCLATGEWSPQSYPFNCIKTGVFANDVAESLPAFTSCSVSDNAVAKQYIHDLKQSVFHSLCDGFTAECNERKTKIRCG</sequence>
<evidence type="ECO:0000256" key="1">
    <source>
        <dbReference type="ARBA" id="ARBA00004247"/>
    </source>
</evidence>
<evidence type="ECO:0000256" key="3">
    <source>
        <dbReference type="ARBA" id="ARBA00022475"/>
    </source>
</evidence>
<evidence type="ECO:0000313" key="16">
    <source>
        <dbReference type="EMBL" id="KAH3713149.1"/>
    </source>
</evidence>
<reference evidence="16" key="1">
    <citation type="journal article" date="2019" name="bioRxiv">
        <title>The Genome of the Zebra Mussel, Dreissena polymorpha: A Resource for Invasive Species Research.</title>
        <authorList>
            <person name="McCartney M.A."/>
            <person name="Auch B."/>
            <person name="Kono T."/>
            <person name="Mallez S."/>
            <person name="Zhang Y."/>
            <person name="Obille A."/>
            <person name="Becker A."/>
            <person name="Abrahante J.E."/>
            <person name="Garbe J."/>
            <person name="Badalamenti J.P."/>
            <person name="Herman A."/>
            <person name="Mangelson H."/>
            <person name="Liachko I."/>
            <person name="Sullivan S."/>
            <person name="Sone E.D."/>
            <person name="Koren S."/>
            <person name="Silverstein K.A.T."/>
            <person name="Beckman K.B."/>
            <person name="Gohl D.M."/>
        </authorList>
    </citation>
    <scope>NUCLEOTIDE SEQUENCE</scope>
    <source>
        <strain evidence="16">Duluth1</strain>
        <tissue evidence="16">Whole animal</tissue>
    </source>
</reference>
<comment type="subcellular location">
    <subcellularLocation>
        <location evidence="1">Apical cell membrane</location>
        <topology evidence="1">Single-pass type I membrane protein</topology>
    </subcellularLocation>
</comment>
<dbReference type="Gene3D" id="2.10.25.10">
    <property type="entry name" value="Laminin"/>
    <property type="match status" value="1"/>
</dbReference>
<dbReference type="InterPro" id="IPR000742">
    <property type="entry name" value="EGF"/>
</dbReference>
<keyword evidence="5" id="KW-0812">Transmembrane</keyword>
<dbReference type="EMBL" id="JAIWYP010000014">
    <property type="protein sequence ID" value="KAH3713149.1"/>
    <property type="molecule type" value="Genomic_DNA"/>
</dbReference>
<comment type="caution">
    <text evidence="11">Lacks conserved residue(s) required for the propagation of feature annotation.</text>
</comment>
<dbReference type="InterPro" id="IPR000884">
    <property type="entry name" value="TSP1_rpt"/>
</dbReference>
<dbReference type="PROSITE" id="PS01186">
    <property type="entry name" value="EGF_2"/>
    <property type="match status" value="1"/>
</dbReference>
<dbReference type="InterPro" id="IPR000436">
    <property type="entry name" value="Sushi_SCR_CCP_dom"/>
</dbReference>
<dbReference type="FunFam" id="2.10.25.10:FF:000565">
    <property type="entry name" value="Predicted protein"/>
    <property type="match status" value="1"/>
</dbReference>